<keyword evidence="7" id="KW-1185">Reference proteome</keyword>
<reference evidence="6 7" key="1">
    <citation type="submission" date="2015-11" db="EMBL/GenBank/DDBJ databases">
        <title>Description and complete genome sequence of a novel strain predominating in hypersaline microbial mats and representing a new family of the Bacteriodetes phylum.</title>
        <authorList>
            <person name="Spring S."/>
            <person name="Bunk B."/>
            <person name="Sproer C."/>
            <person name="Klenk H.-P."/>
        </authorList>
    </citation>
    <scope>NUCLEOTIDE SEQUENCE [LARGE SCALE GENOMIC DNA]</scope>
    <source>
        <strain evidence="6 7">L21-Spi-D4</strain>
    </source>
</reference>
<proteinExistence type="inferred from homology"/>
<dbReference type="AlphaFoldDB" id="A0A0S2HZ03"/>
<dbReference type="PANTHER" id="PTHR30244">
    <property type="entry name" value="TRANSAMINASE"/>
    <property type="match status" value="1"/>
</dbReference>
<dbReference type="InterPro" id="IPR015424">
    <property type="entry name" value="PyrdxlP-dep_Trfase"/>
</dbReference>
<keyword evidence="6" id="KW-0808">Transferase</keyword>
<gene>
    <name evidence="6" type="primary">wbpE</name>
    <name evidence="6" type="ORF">L21SP5_01619</name>
</gene>
<feature type="modified residue" description="N6-(pyridoxal phosphate)lysine" evidence="4">
    <location>
        <position position="191"/>
    </location>
</feature>
<evidence type="ECO:0000256" key="3">
    <source>
        <dbReference type="PIRSR" id="PIRSR000390-1"/>
    </source>
</evidence>
<evidence type="ECO:0000256" key="1">
    <source>
        <dbReference type="ARBA" id="ARBA00022898"/>
    </source>
</evidence>
<keyword evidence="1 4" id="KW-0663">Pyridoxal phosphate</keyword>
<accession>A0A0S2HZ03</accession>
<dbReference type="Gene3D" id="3.40.640.10">
    <property type="entry name" value="Type I PLP-dependent aspartate aminotransferase-like (Major domain)"/>
    <property type="match status" value="1"/>
</dbReference>
<dbReference type="InterPro" id="IPR015422">
    <property type="entry name" value="PyrdxlP-dep_Trfase_small"/>
</dbReference>
<dbReference type="PATRIC" id="fig|1307839.3.peg.1717"/>
<dbReference type="FunFam" id="3.40.640.10:FF:000089">
    <property type="entry name" value="Aminotransferase, DegT/DnrJ/EryC1/StrS family"/>
    <property type="match status" value="1"/>
</dbReference>
<dbReference type="GO" id="GO:0030170">
    <property type="term" value="F:pyridoxal phosphate binding"/>
    <property type="evidence" value="ECO:0007669"/>
    <property type="project" value="UniProtKB-ARBA"/>
</dbReference>
<dbReference type="EMBL" id="CP013118">
    <property type="protein sequence ID" value="ALO15262.1"/>
    <property type="molecule type" value="Genomic_DNA"/>
</dbReference>
<sequence>MEQIQMVDLQTQYKRLQKEIDESIQNVIEGAKFINGPAVKSFAANLADYLDVKHVIPCANGTDALQIALMSAGIQPGDEVITPDFTFIATVEVVALLGAKPVLADVNPEDFTIDVNQLESLITDKTKAIVPVHLFGQCANMASIMNIARKHNLKVIEDTAQAIGSDYYIKDKPGKAGALGDFGCTSFFPSKNLGCYGDGGALYTNDDELAAIAKSITNHGSTVKYHHDRIGVNSRLDAMQAAILKVKLKNLDDFNRRRQAAAIFYDHHLEEIPEIAIPVKRDASTHTYHQYTIKVPKGENKKLQEYLKKHDIPSMIYYPIPLHKQAAFEQWTDDRTFPVSDELAERVLSLPMHTELTKEQLTHICNTIKTYFHE</sequence>
<evidence type="ECO:0000256" key="5">
    <source>
        <dbReference type="RuleBase" id="RU004508"/>
    </source>
</evidence>
<keyword evidence="6" id="KW-0032">Aminotransferase</keyword>
<evidence type="ECO:0000256" key="2">
    <source>
        <dbReference type="ARBA" id="ARBA00037999"/>
    </source>
</evidence>
<evidence type="ECO:0000313" key="7">
    <source>
        <dbReference type="Proteomes" id="UP000064893"/>
    </source>
</evidence>
<dbReference type="OrthoDB" id="9810913at2"/>
<dbReference type="InterPro" id="IPR015421">
    <property type="entry name" value="PyrdxlP-dep_Trfase_major"/>
</dbReference>
<dbReference type="KEGG" id="blq:L21SP5_01619"/>
<feature type="active site" description="Proton acceptor" evidence="3">
    <location>
        <position position="191"/>
    </location>
</feature>
<dbReference type="Pfam" id="PF01041">
    <property type="entry name" value="DegT_DnrJ_EryC1"/>
    <property type="match status" value="1"/>
</dbReference>
<dbReference type="GO" id="GO:0008483">
    <property type="term" value="F:transaminase activity"/>
    <property type="evidence" value="ECO:0007669"/>
    <property type="project" value="UniProtKB-KW"/>
</dbReference>
<dbReference type="CDD" id="cd00616">
    <property type="entry name" value="AHBA_syn"/>
    <property type="match status" value="1"/>
</dbReference>
<dbReference type="Gene3D" id="3.90.1150.10">
    <property type="entry name" value="Aspartate Aminotransferase, domain 1"/>
    <property type="match status" value="1"/>
</dbReference>
<dbReference type="InterPro" id="IPR000653">
    <property type="entry name" value="DegT/StrS_aminotransferase"/>
</dbReference>
<dbReference type="Proteomes" id="UP000064893">
    <property type="component" value="Chromosome"/>
</dbReference>
<protein>
    <submittedName>
        <fullName evidence="6">UDP-2-acetamido-2-deoxy-3-oxo-D-glucuronate aminotransferase</fullName>
        <ecNumber evidence="6">2.6.1.98</ecNumber>
    </submittedName>
</protein>
<dbReference type="EC" id="2.6.1.98" evidence="6"/>
<name>A0A0S2HZ03_9BACT</name>
<dbReference type="RefSeq" id="WP_057952733.1">
    <property type="nucleotide sequence ID" value="NZ_CP013118.1"/>
</dbReference>
<organism evidence="6 7">
    <name type="scientific">Salinivirga cyanobacteriivorans</name>
    <dbReference type="NCBI Taxonomy" id="1307839"/>
    <lineage>
        <taxon>Bacteria</taxon>
        <taxon>Pseudomonadati</taxon>
        <taxon>Bacteroidota</taxon>
        <taxon>Bacteroidia</taxon>
        <taxon>Bacteroidales</taxon>
        <taxon>Salinivirgaceae</taxon>
        <taxon>Salinivirga</taxon>
    </lineage>
</organism>
<comment type="similarity">
    <text evidence="2 5">Belongs to the DegT/DnrJ/EryC1 family.</text>
</comment>
<dbReference type="SUPFAM" id="SSF53383">
    <property type="entry name" value="PLP-dependent transferases"/>
    <property type="match status" value="1"/>
</dbReference>
<dbReference type="GO" id="GO:0000271">
    <property type="term" value="P:polysaccharide biosynthetic process"/>
    <property type="evidence" value="ECO:0007669"/>
    <property type="project" value="TreeGrafter"/>
</dbReference>
<dbReference type="STRING" id="1307839.L21SP5_01619"/>
<evidence type="ECO:0000313" key="6">
    <source>
        <dbReference type="EMBL" id="ALO15262.1"/>
    </source>
</evidence>
<dbReference type="PIRSF" id="PIRSF000390">
    <property type="entry name" value="PLP_StrS"/>
    <property type="match status" value="1"/>
</dbReference>
<evidence type="ECO:0000256" key="4">
    <source>
        <dbReference type="PIRSR" id="PIRSR000390-2"/>
    </source>
</evidence>
<dbReference type="PANTHER" id="PTHR30244:SF42">
    <property type="entry name" value="UDP-2-ACETAMIDO-2-DEOXY-3-OXO-D-GLUCURONATE AMINOTRANSFERASE"/>
    <property type="match status" value="1"/>
</dbReference>